<gene>
    <name evidence="2" type="ORF">B0H16DRAFT_1696403</name>
</gene>
<evidence type="ECO:0000256" key="1">
    <source>
        <dbReference type="SAM" id="MobiDB-lite"/>
    </source>
</evidence>
<dbReference type="AlphaFoldDB" id="A0AAD7I2H2"/>
<reference evidence="2" key="1">
    <citation type="submission" date="2023-03" db="EMBL/GenBank/DDBJ databases">
        <title>Massive genome expansion in bonnet fungi (Mycena s.s.) driven by repeated elements and novel gene families across ecological guilds.</title>
        <authorList>
            <consortium name="Lawrence Berkeley National Laboratory"/>
            <person name="Harder C.B."/>
            <person name="Miyauchi S."/>
            <person name="Viragh M."/>
            <person name="Kuo A."/>
            <person name="Thoen E."/>
            <person name="Andreopoulos B."/>
            <person name="Lu D."/>
            <person name="Skrede I."/>
            <person name="Drula E."/>
            <person name="Henrissat B."/>
            <person name="Morin E."/>
            <person name="Kohler A."/>
            <person name="Barry K."/>
            <person name="LaButti K."/>
            <person name="Morin E."/>
            <person name="Salamov A."/>
            <person name="Lipzen A."/>
            <person name="Mereny Z."/>
            <person name="Hegedus B."/>
            <person name="Baldrian P."/>
            <person name="Stursova M."/>
            <person name="Weitz H."/>
            <person name="Taylor A."/>
            <person name="Grigoriev I.V."/>
            <person name="Nagy L.G."/>
            <person name="Martin F."/>
            <person name="Kauserud H."/>
        </authorList>
    </citation>
    <scope>NUCLEOTIDE SEQUENCE</scope>
    <source>
        <strain evidence="2">CBHHK182m</strain>
    </source>
</reference>
<feature type="region of interest" description="Disordered" evidence="1">
    <location>
        <begin position="1"/>
        <end position="30"/>
    </location>
</feature>
<comment type="caution">
    <text evidence="2">The sequence shown here is derived from an EMBL/GenBank/DDBJ whole genome shotgun (WGS) entry which is preliminary data.</text>
</comment>
<proteinExistence type="predicted"/>
<dbReference type="Proteomes" id="UP001215598">
    <property type="component" value="Unassembled WGS sequence"/>
</dbReference>
<dbReference type="EMBL" id="JARKIB010000145">
    <property type="protein sequence ID" value="KAJ7732415.1"/>
    <property type="molecule type" value="Genomic_DNA"/>
</dbReference>
<evidence type="ECO:0000313" key="3">
    <source>
        <dbReference type="Proteomes" id="UP001215598"/>
    </source>
</evidence>
<name>A0AAD7I2H2_9AGAR</name>
<sequence>MSCQVKGSRLLVQEEDRTTNTPGVEDPHRAGFREIKFEEKRNNGFGWGMEWKTEQRKDTMHPEMDRGRIPCAVEVTGKYVVWDEITAARSSSVVIFRLGSALKPWLRPDFVPYKWDIGGHSSETTRKWKSHVNGEIRVYPRSSIAYVDDQRTFMSSTICFGDLRGISLVVQLNGLEKVFVFRGRPFLGTDNNEYNKGIYLHHDRTNEANFLSHSR</sequence>
<protein>
    <submittedName>
        <fullName evidence="2">Uncharacterized protein</fullName>
    </submittedName>
</protein>
<accession>A0AAD7I2H2</accession>
<evidence type="ECO:0000313" key="2">
    <source>
        <dbReference type="EMBL" id="KAJ7732415.1"/>
    </source>
</evidence>
<keyword evidence="3" id="KW-1185">Reference proteome</keyword>
<organism evidence="2 3">
    <name type="scientific">Mycena metata</name>
    <dbReference type="NCBI Taxonomy" id="1033252"/>
    <lineage>
        <taxon>Eukaryota</taxon>
        <taxon>Fungi</taxon>
        <taxon>Dikarya</taxon>
        <taxon>Basidiomycota</taxon>
        <taxon>Agaricomycotina</taxon>
        <taxon>Agaricomycetes</taxon>
        <taxon>Agaricomycetidae</taxon>
        <taxon>Agaricales</taxon>
        <taxon>Marasmiineae</taxon>
        <taxon>Mycenaceae</taxon>
        <taxon>Mycena</taxon>
    </lineage>
</organism>